<dbReference type="CTD" id="55037"/>
<comment type="similarity">
    <text evidence="2">Belongs to the mitochondrion-specific ribosomal protein mS39 family.</text>
</comment>
<dbReference type="InterPro" id="IPR055063">
    <property type="entry name" value="Rib_mS39_PPR"/>
</dbReference>
<evidence type="ECO:0000256" key="1">
    <source>
        <dbReference type="ARBA" id="ARBA00004173"/>
    </source>
</evidence>
<dbReference type="OrthoDB" id="185373at2759"/>
<reference evidence="14" key="1">
    <citation type="submission" date="2022-11" db="UniProtKB">
        <authorList>
            <consortium name="EnsemblMetazoa"/>
        </authorList>
    </citation>
    <scope>IDENTIFICATION</scope>
</reference>
<dbReference type="PANTHER" id="PTHR16276:SF1">
    <property type="entry name" value="SMALL RIBOSOMAL SUBUNIT PROTEIN MS39"/>
    <property type="match status" value="1"/>
</dbReference>
<evidence type="ECO:0000313" key="14">
    <source>
        <dbReference type="EnsemblMetazoa" id="XP_038046397.1"/>
    </source>
</evidence>
<keyword evidence="9" id="KW-0496">Mitochondrion</keyword>
<proteinExistence type="inferred from homology"/>
<organism evidence="14 15">
    <name type="scientific">Patiria miniata</name>
    <name type="common">Bat star</name>
    <name type="synonym">Asterina miniata</name>
    <dbReference type="NCBI Taxonomy" id="46514"/>
    <lineage>
        <taxon>Eukaryota</taxon>
        <taxon>Metazoa</taxon>
        <taxon>Echinodermata</taxon>
        <taxon>Eleutherozoa</taxon>
        <taxon>Asterozoa</taxon>
        <taxon>Asteroidea</taxon>
        <taxon>Valvatacea</taxon>
        <taxon>Valvatida</taxon>
        <taxon>Asterinidae</taxon>
        <taxon>Patiria</taxon>
    </lineage>
</organism>
<dbReference type="InterPro" id="IPR002885">
    <property type="entry name" value="PPR_rpt"/>
</dbReference>
<evidence type="ECO:0000256" key="3">
    <source>
        <dbReference type="ARBA" id="ARBA00022730"/>
    </source>
</evidence>
<dbReference type="GO" id="GO:1990904">
    <property type="term" value="C:ribonucleoprotein complex"/>
    <property type="evidence" value="ECO:0007669"/>
    <property type="project" value="UniProtKB-KW"/>
</dbReference>
<dbReference type="GO" id="GO:0032543">
    <property type="term" value="P:mitochondrial translation"/>
    <property type="evidence" value="ECO:0007669"/>
    <property type="project" value="InterPro"/>
</dbReference>
<evidence type="ECO:0000256" key="2">
    <source>
        <dbReference type="ARBA" id="ARBA00008551"/>
    </source>
</evidence>
<dbReference type="Proteomes" id="UP000887568">
    <property type="component" value="Unplaced"/>
</dbReference>
<accession>A0A913Z3W4</accession>
<evidence type="ECO:0000256" key="13">
    <source>
        <dbReference type="SAM" id="MobiDB-lite"/>
    </source>
</evidence>
<dbReference type="GO" id="GO:0019843">
    <property type="term" value="F:rRNA binding"/>
    <property type="evidence" value="ECO:0007669"/>
    <property type="project" value="UniProtKB-KW"/>
</dbReference>
<dbReference type="GeneID" id="119720676"/>
<keyword evidence="3" id="KW-0699">rRNA-binding</keyword>
<keyword evidence="15" id="KW-1185">Reference proteome</keyword>
<name>A0A913Z3W4_PATMI</name>
<dbReference type="Gene3D" id="1.25.40.10">
    <property type="entry name" value="Tetratricopeptide repeat domain"/>
    <property type="match status" value="2"/>
</dbReference>
<dbReference type="GO" id="GO:0006417">
    <property type="term" value="P:regulation of translation"/>
    <property type="evidence" value="ECO:0007669"/>
    <property type="project" value="UniProtKB-KW"/>
</dbReference>
<feature type="repeat" description="PPR" evidence="12">
    <location>
        <begin position="333"/>
        <end position="369"/>
    </location>
</feature>
<keyword evidence="8" id="KW-0689">Ribosomal protein</keyword>
<evidence type="ECO:0000313" key="15">
    <source>
        <dbReference type="Proteomes" id="UP000887568"/>
    </source>
</evidence>
<keyword evidence="6" id="KW-0694">RNA-binding</keyword>
<dbReference type="GO" id="GO:0043024">
    <property type="term" value="F:ribosomal small subunit binding"/>
    <property type="evidence" value="ECO:0007669"/>
    <property type="project" value="InterPro"/>
</dbReference>
<dbReference type="AlphaFoldDB" id="A0A913Z3W4"/>
<evidence type="ECO:0000256" key="5">
    <source>
        <dbReference type="ARBA" id="ARBA00022845"/>
    </source>
</evidence>
<dbReference type="NCBIfam" id="TIGR00756">
    <property type="entry name" value="PPR"/>
    <property type="match status" value="1"/>
</dbReference>
<evidence type="ECO:0000256" key="9">
    <source>
        <dbReference type="ARBA" id="ARBA00023128"/>
    </source>
</evidence>
<dbReference type="GO" id="GO:0005840">
    <property type="term" value="C:ribosome"/>
    <property type="evidence" value="ECO:0007669"/>
    <property type="project" value="UniProtKB-KW"/>
</dbReference>
<comment type="subcellular location">
    <subcellularLocation>
        <location evidence="1">Mitochondrion</location>
    </subcellularLocation>
</comment>
<sequence length="678" mass="77552">MAAPRRIFTLCKLPSKPVLNSCLRRWLNISRCYGQEAAAVQKPQTEIQIPKKKKRDPTSVLQALSNTVKKDPSASPYMFHDDPFLLPRNGGERRRYALATESGKQAAQYVIKKWPEHFLAIQRDAPKVEAFYPPQQQYLFDEPSEEAVLERVENADMKEALDMFYKLLETGSLVSMATSNALLDLLCYHGYSPDTAAEAQETTGEEKEQENSDSVEVTEQSEAENRGRRSRRKKTGSEARWKENNDIEKLFDALPERNAHSYCSMVRGMIKHGAATKAFILYNEMQEKGIQADVRTYNALIQGAVFIREDYAERWKVIYQLMNQMQLEGVWPNLHSFNTMLDALRIMGIVGRKKALQTVAEMKAVGIEPSLGTYNLLLMIFYKDSLPPSDVLYDIMDTVEGMSFSLRHEQDIYFFKNAMNICLSLKDIELAYRVDLLLNTAENYKLAGDYFGQNIYYGKFFHLICLMDSVDAMMEYYEKLVPSALIPSVQVFIDMLRSMDTAGVYDKVDIIWRDVCHFSHLYQQQLLETLLSVMSQATDIDDKLTSEFFDIAMEIKSVVAKSKSRRDPVNWRASSLTHLALICLKAKHLDKAWDVLELFKKENKVPSNVLLEEYLEACITATDKQRAISCLQLVSNVSPTLVPQFIDRVKGHMTLTSQERKKIDAILTEEDSDARGTQ</sequence>
<dbReference type="EnsemblMetazoa" id="XM_038190469.1">
    <property type="protein sequence ID" value="XP_038046397.1"/>
    <property type="gene ID" value="LOC119720676"/>
</dbReference>
<evidence type="ECO:0000256" key="12">
    <source>
        <dbReference type="PROSITE-ProRule" id="PRU00708"/>
    </source>
</evidence>
<dbReference type="InterPro" id="IPR011990">
    <property type="entry name" value="TPR-like_helical_dom_sf"/>
</dbReference>
<evidence type="ECO:0000256" key="11">
    <source>
        <dbReference type="ARBA" id="ARBA00035134"/>
    </source>
</evidence>
<evidence type="ECO:0000256" key="8">
    <source>
        <dbReference type="ARBA" id="ARBA00022980"/>
    </source>
</evidence>
<feature type="repeat" description="PPR" evidence="12">
    <location>
        <begin position="258"/>
        <end position="292"/>
    </location>
</feature>
<evidence type="ECO:0000256" key="4">
    <source>
        <dbReference type="ARBA" id="ARBA00022737"/>
    </source>
</evidence>
<keyword evidence="7" id="KW-0809">Transit peptide</keyword>
<dbReference type="Pfam" id="PF22330">
    <property type="entry name" value="Rib_mS39_PPR"/>
    <property type="match status" value="1"/>
</dbReference>
<evidence type="ECO:0000256" key="7">
    <source>
        <dbReference type="ARBA" id="ARBA00022946"/>
    </source>
</evidence>
<keyword evidence="10" id="KW-0687">Ribonucleoprotein</keyword>
<dbReference type="PANTHER" id="PTHR16276">
    <property type="entry name" value="PENTATRICOPEPTIDE REPEAT DOMAIN-CONTAINING PROTEIN 3"/>
    <property type="match status" value="1"/>
</dbReference>
<dbReference type="Pfam" id="PF13812">
    <property type="entry name" value="PPR_3"/>
    <property type="match status" value="1"/>
</dbReference>
<dbReference type="InterPro" id="IPR037387">
    <property type="entry name" value="PTCD3"/>
</dbReference>
<dbReference type="GO" id="GO:0005739">
    <property type="term" value="C:mitochondrion"/>
    <property type="evidence" value="ECO:0007669"/>
    <property type="project" value="UniProtKB-SubCell"/>
</dbReference>
<feature type="region of interest" description="Disordered" evidence="13">
    <location>
        <begin position="197"/>
        <end position="238"/>
    </location>
</feature>
<dbReference type="OMA" id="FMHQEAQ"/>
<dbReference type="PROSITE" id="PS51375">
    <property type="entry name" value="PPR"/>
    <property type="match status" value="2"/>
</dbReference>
<keyword evidence="5" id="KW-0810">Translation regulation</keyword>
<evidence type="ECO:0000256" key="6">
    <source>
        <dbReference type="ARBA" id="ARBA00022884"/>
    </source>
</evidence>
<evidence type="ECO:0000256" key="10">
    <source>
        <dbReference type="ARBA" id="ARBA00023274"/>
    </source>
</evidence>
<protein>
    <recommendedName>
        <fullName evidence="11">Small ribosomal subunit protein mS39</fullName>
    </recommendedName>
</protein>
<keyword evidence="4" id="KW-0677">Repeat</keyword>
<dbReference type="RefSeq" id="XP_038046397.1">
    <property type="nucleotide sequence ID" value="XM_038190469.1"/>
</dbReference>